<evidence type="ECO:0000313" key="2">
    <source>
        <dbReference type="Proteomes" id="UP000318578"/>
    </source>
</evidence>
<dbReference type="Proteomes" id="UP000318578">
    <property type="component" value="Unassembled WGS sequence"/>
</dbReference>
<gene>
    <name evidence="1" type="ORF">FNH06_16235</name>
</gene>
<proteinExistence type="predicted"/>
<accession>A0A558ABR7</accession>
<name>A0A558ABR7_9PSEU</name>
<dbReference type="EMBL" id="VJZA01000024">
    <property type="protein sequence ID" value="TVT21704.1"/>
    <property type="molecule type" value="Genomic_DNA"/>
</dbReference>
<dbReference type="RefSeq" id="WP_144639172.1">
    <property type="nucleotide sequence ID" value="NZ_BNAX01000039.1"/>
</dbReference>
<sequence length="123" mass="13149">MPRPVGEGADKQVMVRSLAEQMVCEANAVLAARGERIELVDQAGGDRLCFILRYGDRRAELSTTFTGRQAEARLVCAGGVVPALPGECTDARRELACPDTVADLILALLSGRPSTIQQTHVEA</sequence>
<keyword evidence="2" id="KW-1185">Reference proteome</keyword>
<comment type="caution">
    <text evidence="1">The sequence shown here is derived from an EMBL/GenBank/DDBJ whole genome shotgun (WGS) entry which is preliminary data.</text>
</comment>
<dbReference type="OrthoDB" id="3690014at2"/>
<evidence type="ECO:0000313" key="1">
    <source>
        <dbReference type="EMBL" id="TVT21704.1"/>
    </source>
</evidence>
<organism evidence="1 2">
    <name type="scientific">Amycolatopsis acidiphila</name>
    <dbReference type="NCBI Taxonomy" id="715473"/>
    <lineage>
        <taxon>Bacteria</taxon>
        <taxon>Bacillati</taxon>
        <taxon>Actinomycetota</taxon>
        <taxon>Actinomycetes</taxon>
        <taxon>Pseudonocardiales</taxon>
        <taxon>Pseudonocardiaceae</taxon>
        <taxon>Amycolatopsis</taxon>
    </lineage>
</organism>
<protein>
    <submittedName>
        <fullName evidence="1">Uncharacterized protein</fullName>
    </submittedName>
</protein>
<dbReference type="AlphaFoldDB" id="A0A558ABR7"/>
<reference evidence="1 2" key="1">
    <citation type="submission" date="2019-07" db="EMBL/GenBank/DDBJ databases">
        <title>New species of Amycolatopsis and Streptomyces.</title>
        <authorList>
            <person name="Duangmal K."/>
            <person name="Teo W.F.A."/>
            <person name="Lipun K."/>
        </authorList>
    </citation>
    <scope>NUCLEOTIDE SEQUENCE [LARGE SCALE GENOMIC DNA]</scope>
    <source>
        <strain evidence="1 2">JCM 30562</strain>
    </source>
</reference>